<dbReference type="SUPFAM" id="SSF52540">
    <property type="entry name" value="P-loop containing nucleoside triphosphate hydrolases"/>
    <property type="match status" value="2"/>
</dbReference>
<organism evidence="7 8">
    <name type="scientific">Nocardia aurantia</name>
    <dbReference type="NCBI Taxonomy" id="2585199"/>
    <lineage>
        <taxon>Bacteria</taxon>
        <taxon>Bacillati</taxon>
        <taxon>Actinomycetota</taxon>
        <taxon>Actinomycetes</taxon>
        <taxon>Mycobacteriales</taxon>
        <taxon>Nocardiaceae</taxon>
        <taxon>Nocardia</taxon>
    </lineage>
</organism>
<feature type="compositionally biased region" description="Polar residues" evidence="5">
    <location>
        <begin position="16"/>
        <end position="62"/>
    </location>
</feature>
<evidence type="ECO:0000256" key="1">
    <source>
        <dbReference type="ARBA" id="ARBA00005417"/>
    </source>
</evidence>
<keyword evidence="2" id="KW-0813">Transport</keyword>
<dbReference type="PROSITE" id="PS50893">
    <property type="entry name" value="ABC_TRANSPORTER_2"/>
    <property type="match status" value="2"/>
</dbReference>
<dbReference type="Pfam" id="PF08352">
    <property type="entry name" value="oligo_HPY"/>
    <property type="match status" value="2"/>
</dbReference>
<dbReference type="PANTHER" id="PTHR43776:SF7">
    <property type="entry name" value="D,D-DIPEPTIDE TRANSPORT ATP-BINDING PROTEIN DDPF-RELATED"/>
    <property type="match status" value="1"/>
</dbReference>
<evidence type="ECO:0000256" key="3">
    <source>
        <dbReference type="ARBA" id="ARBA00022741"/>
    </source>
</evidence>
<dbReference type="GO" id="GO:0055085">
    <property type="term" value="P:transmembrane transport"/>
    <property type="evidence" value="ECO:0007669"/>
    <property type="project" value="UniProtKB-ARBA"/>
</dbReference>
<dbReference type="InterPro" id="IPR017871">
    <property type="entry name" value="ABC_transporter-like_CS"/>
</dbReference>
<dbReference type="CDD" id="cd03257">
    <property type="entry name" value="ABC_NikE_OppD_transporters"/>
    <property type="match status" value="2"/>
</dbReference>
<dbReference type="AlphaFoldDB" id="A0A7K0DMA5"/>
<keyword evidence="3" id="KW-0547">Nucleotide-binding</keyword>
<dbReference type="InterPro" id="IPR003593">
    <property type="entry name" value="AAA+_ATPase"/>
</dbReference>
<evidence type="ECO:0000259" key="6">
    <source>
        <dbReference type="PROSITE" id="PS50893"/>
    </source>
</evidence>
<accession>A0A7K0DMA5</accession>
<feature type="domain" description="ABC transporter" evidence="6">
    <location>
        <begin position="89"/>
        <end position="334"/>
    </location>
</feature>
<keyword evidence="4 7" id="KW-0067">ATP-binding</keyword>
<dbReference type="EC" id="3.6.3.-" evidence="7"/>
<dbReference type="InterPro" id="IPR013563">
    <property type="entry name" value="Oligopep_ABC_C"/>
</dbReference>
<dbReference type="GO" id="GO:0015833">
    <property type="term" value="P:peptide transport"/>
    <property type="evidence" value="ECO:0007669"/>
    <property type="project" value="InterPro"/>
</dbReference>
<dbReference type="InterPro" id="IPR027417">
    <property type="entry name" value="P-loop_NTPase"/>
</dbReference>
<dbReference type="PROSITE" id="PS00211">
    <property type="entry name" value="ABC_TRANSPORTER_1"/>
    <property type="match status" value="2"/>
</dbReference>
<dbReference type="InterPro" id="IPR050319">
    <property type="entry name" value="ABC_transp_ATP-bind"/>
</dbReference>
<dbReference type="Proteomes" id="UP000431401">
    <property type="component" value="Unassembled WGS sequence"/>
</dbReference>
<feature type="compositionally biased region" description="Polar residues" evidence="5">
    <location>
        <begin position="71"/>
        <end position="84"/>
    </location>
</feature>
<dbReference type="Pfam" id="PF00005">
    <property type="entry name" value="ABC_tran"/>
    <property type="match status" value="2"/>
</dbReference>
<dbReference type="NCBIfam" id="NF007739">
    <property type="entry name" value="PRK10419.1"/>
    <property type="match status" value="2"/>
</dbReference>
<dbReference type="EMBL" id="WEGI01000005">
    <property type="protein sequence ID" value="MQY26819.1"/>
    <property type="molecule type" value="Genomic_DNA"/>
</dbReference>
<keyword evidence="8" id="KW-1185">Reference proteome</keyword>
<comment type="caution">
    <text evidence="7">The sequence shown here is derived from an EMBL/GenBank/DDBJ whole genome shotgun (WGS) entry which is preliminary data.</text>
</comment>
<evidence type="ECO:0000256" key="2">
    <source>
        <dbReference type="ARBA" id="ARBA00022448"/>
    </source>
</evidence>
<evidence type="ECO:0000256" key="5">
    <source>
        <dbReference type="SAM" id="MobiDB-lite"/>
    </source>
</evidence>
<feature type="domain" description="ABC transporter" evidence="6">
    <location>
        <begin position="356"/>
        <end position="600"/>
    </location>
</feature>
<evidence type="ECO:0000313" key="8">
    <source>
        <dbReference type="Proteomes" id="UP000431401"/>
    </source>
</evidence>
<dbReference type="GO" id="GO:0016887">
    <property type="term" value="F:ATP hydrolysis activity"/>
    <property type="evidence" value="ECO:0007669"/>
    <property type="project" value="InterPro"/>
</dbReference>
<protein>
    <submittedName>
        <fullName evidence="7">Glutathione import ATP-binding protein GsiA</fullName>
        <ecNumber evidence="7">3.6.3.-</ecNumber>
    </submittedName>
</protein>
<gene>
    <name evidence="7" type="primary">gsiA_1</name>
    <name evidence="7" type="ORF">NRB56_23930</name>
</gene>
<sequence length="622" mass="65096">MTTAHPPGRRPATVTGPVTASGAVTASGPATASGPVTASGAVTASGPTTASGPVTVTGSATASGPVMVTGPETSSGPASPTTAPAQPLLRVEDLRVEYPGAVTAVAGASLTVARGETVALVGESGSGKTTLAHAVIRLGAGAITGGHIHFDGERIEDAGPRVLRQIRGARIGLVPQDPGTSLNPVLRIGDQVAETLRVHGRATRRDAWVAAVEILTAAGLDRPEVRARQYPQDLSGGQRQRVLIGIALACGPQLVIADEPTSALDVTVQKRILDHLAARTAESGTAVLLITHDLGVAADRADRIVVMRGGEIVETGSTAAILGDPRHEYTKRLLAAAPSLDTATRPSRPAAAAPLLVATGLRRTFHIGHRETLTAVDDVALHVDRGETLAVVGESGSGKTTTARILARLEQADAGNISFDGVNLAAVRGGRLRELRRRIQVVYQNPYAALNPKLTIEAIVTEPLRAFGLVERRDRRRRAEELLDQVELPAAYVARRPAELSGGQRQRVAIARALALRPDLVVLDEPVSALDVSVQAQILTLLENLQAELHSSYLFITHDLAVVRRIADRVAVMRDGRIVETASTADIFSAPTHEYTRELLSAVPGSAGIAGGRRAPVERILR</sequence>
<keyword evidence="7" id="KW-0378">Hydrolase</keyword>
<dbReference type="GO" id="GO:0005524">
    <property type="term" value="F:ATP binding"/>
    <property type="evidence" value="ECO:0007669"/>
    <property type="project" value="UniProtKB-KW"/>
</dbReference>
<evidence type="ECO:0000256" key="4">
    <source>
        <dbReference type="ARBA" id="ARBA00022840"/>
    </source>
</evidence>
<evidence type="ECO:0000313" key="7">
    <source>
        <dbReference type="EMBL" id="MQY26819.1"/>
    </source>
</evidence>
<dbReference type="Gene3D" id="3.40.50.300">
    <property type="entry name" value="P-loop containing nucleotide triphosphate hydrolases"/>
    <property type="match status" value="2"/>
</dbReference>
<dbReference type="InterPro" id="IPR003439">
    <property type="entry name" value="ABC_transporter-like_ATP-bd"/>
</dbReference>
<name>A0A7K0DMA5_9NOCA</name>
<dbReference type="PANTHER" id="PTHR43776">
    <property type="entry name" value="TRANSPORT ATP-BINDING PROTEIN"/>
    <property type="match status" value="1"/>
</dbReference>
<proteinExistence type="inferred from homology"/>
<dbReference type="NCBIfam" id="NF008453">
    <property type="entry name" value="PRK11308.1"/>
    <property type="match status" value="2"/>
</dbReference>
<dbReference type="SMART" id="SM00382">
    <property type="entry name" value="AAA"/>
    <property type="match status" value="2"/>
</dbReference>
<comment type="similarity">
    <text evidence="1">Belongs to the ABC transporter superfamily.</text>
</comment>
<feature type="region of interest" description="Disordered" evidence="5">
    <location>
        <begin position="1"/>
        <end position="84"/>
    </location>
</feature>
<reference evidence="7 8" key="1">
    <citation type="submission" date="2019-10" db="EMBL/GenBank/DDBJ databases">
        <title>Nocardia macrotermitis sp. nov. and Nocardia aurantia sp. nov., isolated from the gut of fungus growing-termite Macrotermes natalensis.</title>
        <authorList>
            <person name="Benndorf R."/>
            <person name="Schwitalla J."/>
            <person name="Martin K."/>
            <person name="De Beer W."/>
            <person name="Kaster A.-K."/>
            <person name="Vollmers J."/>
            <person name="Poulsen M."/>
            <person name="Beemelmanns C."/>
        </authorList>
    </citation>
    <scope>NUCLEOTIDE SEQUENCE [LARGE SCALE GENOMIC DNA]</scope>
    <source>
        <strain evidence="7 8">RB56</strain>
    </source>
</reference>